<feature type="compositionally biased region" description="Low complexity" evidence="1">
    <location>
        <begin position="58"/>
        <end position="68"/>
    </location>
</feature>
<feature type="compositionally biased region" description="Polar residues" evidence="1">
    <location>
        <begin position="23"/>
        <end position="36"/>
    </location>
</feature>
<feature type="region of interest" description="Disordered" evidence="1">
    <location>
        <begin position="23"/>
        <end position="72"/>
    </location>
</feature>
<evidence type="ECO:0000313" key="2">
    <source>
        <dbReference type="EMBL" id="NNA94476.1"/>
    </source>
</evidence>
<reference evidence="2 3" key="1">
    <citation type="journal article" date="2020" name="Front. Microbiol.">
        <title>Genetic Organization of the aprX-lipA2 Operon Affects the Proteolytic Potential of Pseudomonas Species in Milk.</title>
        <authorList>
            <person name="Maier C."/>
            <person name="Huptas C."/>
            <person name="von Neubeck M."/>
            <person name="Scherer S."/>
            <person name="Wenning M."/>
            <person name="Lucking G."/>
        </authorList>
    </citation>
    <scope>NUCLEOTIDE SEQUENCE [LARGE SCALE GENOMIC DNA]</scope>
    <source>
        <strain evidence="2 3">G4779</strain>
    </source>
</reference>
<evidence type="ECO:0000256" key="1">
    <source>
        <dbReference type="SAM" id="MobiDB-lite"/>
    </source>
</evidence>
<comment type="caution">
    <text evidence="2">The sequence shown here is derived from an EMBL/GenBank/DDBJ whole genome shotgun (WGS) entry which is preliminary data.</text>
</comment>
<dbReference type="AlphaFoldDB" id="A0A7Y1MLN6"/>
<proteinExistence type="predicted"/>
<dbReference type="Proteomes" id="UP000542111">
    <property type="component" value="Unassembled WGS sequence"/>
</dbReference>
<dbReference type="RefSeq" id="WP_169897530.1">
    <property type="nucleotide sequence ID" value="NZ_JAAQYP010000005.1"/>
</dbReference>
<gene>
    <name evidence="2" type="ORF">HBO33_04795</name>
</gene>
<organism evidence="2 3">
    <name type="scientific">Pseudomonas gessardii</name>
    <dbReference type="NCBI Taxonomy" id="78544"/>
    <lineage>
        <taxon>Bacteria</taxon>
        <taxon>Pseudomonadati</taxon>
        <taxon>Pseudomonadota</taxon>
        <taxon>Gammaproteobacteria</taxon>
        <taxon>Pseudomonadales</taxon>
        <taxon>Pseudomonadaceae</taxon>
        <taxon>Pseudomonas</taxon>
    </lineage>
</organism>
<sequence length="365" mass="40808">MDIRAFTAMGIIQQAISNQVSTLHTTTPDSAQNSQKPRAERSVPDTLQPAALKGPDSATRPTAATGRPAGDRRTAEEIINANPTLKNLEMRQGIYKHAKSRPLPEDYKQGIYKRTGDWTTANKNPDARADAAYNAARLFNFIDSKDAHTVLASQHDDGFLSGYYRNEKVVPYHEQFPDVGKIVHDHEGERLRVTGYPPFRSPSIIQKDSEHALLTKFIEQGYSSLDFKGEQQIYVRPTHATGRPRGDQRSAEDILRDNPLLAAAYSTVDALVKFGENLKDYQRHTGDWSRNNKDPEARADAAYNLAYITNYIDNLNKPTNNTGDTSPSFNEAQVWVNDQPSTKSHMLQITLLNGYESLTGPDFTE</sequence>
<accession>A0A7Y1MLN6</accession>
<dbReference type="EMBL" id="JAAQYP010000005">
    <property type="protein sequence ID" value="NNA94476.1"/>
    <property type="molecule type" value="Genomic_DNA"/>
</dbReference>
<evidence type="ECO:0000313" key="3">
    <source>
        <dbReference type="Proteomes" id="UP000542111"/>
    </source>
</evidence>
<protein>
    <submittedName>
        <fullName evidence="2">Uncharacterized protein</fullName>
    </submittedName>
</protein>
<name>A0A7Y1MLN6_9PSED</name>